<dbReference type="SMART" id="SM00155">
    <property type="entry name" value="PLDc"/>
    <property type="match status" value="2"/>
</dbReference>
<sequence length="436" mass="48588">MNDAVPTRRFRRLPGWMRVMFVAGSLALSWMVYTWATSEPVDTPPHTLSTGPGVPPGDMMVSLAANLNAPLVAGNRVTLLENGDEIFPAMLDAIRNAERSVNLLTYVYWTGDIAETFANELAAAAKRGVKVRVLLDAFGARLIDPAWVKNMERAGVDVAWFRPLRWDTLDRFNSRTHRKALIVDGRIGFTGGVGIAQEWAGNAQDAEHWRDDHFRIEGPAVRYLQGSFADNWHEASGEVLVGDQVFPPLEAAGSARAVPISTTPGVHFTGIPLTYWLLARTARQELFIATPYYVPDPDLELGLIEAAQRGVRVVLLVPGPHQDSALVRYASRTYYRKLIEAGVELYEFQPTVMHTKLIIVDGAVALIGSPNFDARSIELNYEVAFAVQDTAFAQRVRASFAHDLTRSKRVTIADVERWNALQRFRDHMALLLREQL</sequence>
<evidence type="ECO:0000313" key="2">
    <source>
        <dbReference type="EMBL" id="GHA68503.1"/>
    </source>
</evidence>
<dbReference type="Pfam" id="PF13091">
    <property type="entry name" value="PLDc_2"/>
    <property type="match status" value="2"/>
</dbReference>
<dbReference type="InterPro" id="IPR001736">
    <property type="entry name" value="PLipase_D/transphosphatidylase"/>
</dbReference>
<dbReference type="Proteomes" id="UP000646426">
    <property type="component" value="Unassembled WGS sequence"/>
</dbReference>
<name>A0A918W4N6_9GAMM</name>
<dbReference type="EMBL" id="BMYD01000001">
    <property type="protein sequence ID" value="GHA68503.1"/>
    <property type="molecule type" value="Genomic_DNA"/>
</dbReference>
<dbReference type="GO" id="GO:0032049">
    <property type="term" value="P:cardiolipin biosynthetic process"/>
    <property type="evidence" value="ECO:0007669"/>
    <property type="project" value="UniProtKB-ARBA"/>
</dbReference>
<dbReference type="AlphaFoldDB" id="A0A918W4N6"/>
<feature type="domain" description="PLD phosphodiesterase" evidence="1">
    <location>
        <begin position="172"/>
        <end position="199"/>
    </location>
</feature>
<reference evidence="2" key="1">
    <citation type="journal article" date="2014" name="Int. J. Syst. Evol. Microbiol.">
        <title>Complete genome sequence of Corynebacterium casei LMG S-19264T (=DSM 44701T), isolated from a smear-ripened cheese.</title>
        <authorList>
            <consortium name="US DOE Joint Genome Institute (JGI-PGF)"/>
            <person name="Walter F."/>
            <person name="Albersmeier A."/>
            <person name="Kalinowski J."/>
            <person name="Ruckert C."/>
        </authorList>
    </citation>
    <scope>NUCLEOTIDE SEQUENCE</scope>
    <source>
        <strain evidence="2">KCTC 23077</strain>
    </source>
</reference>
<gene>
    <name evidence="2" type="primary">cls</name>
    <name evidence="2" type="ORF">GCM10007067_00430</name>
</gene>
<protein>
    <submittedName>
        <fullName evidence="2">Cardiolipin synthase B</fullName>
    </submittedName>
</protein>
<comment type="caution">
    <text evidence="2">The sequence shown here is derived from an EMBL/GenBank/DDBJ whole genome shotgun (WGS) entry which is preliminary data.</text>
</comment>
<dbReference type="PANTHER" id="PTHR21248">
    <property type="entry name" value="CARDIOLIPIN SYNTHASE"/>
    <property type="match status" value="1"/>
</dbReference>
<dbReference type="Gene3D" id="3.30.870.10">
    <property type="entry name" value="Endonuclease Chain A"/>
    <property type="match status" value="2"/>
</dbReference>
<dbReference type="InterPro" id="IPR025202">
    <property type="entry name" value="PLD-like_dom"/>
</dbReference>
<dbReference type="PROSITE" id="PS50035">
    <property type="entry name" value="PLD"/>
    <property type="match status" value="2"/>
</dbReference>
<dbReference type="PANTHER" id="PTHR21248:SF22">
    <property type="entry name" value="PHOSPHOLIPASE D"/>
    <property type="match status" value="1"/>
</dbReference>
<keyword evidence="3" id="KW-1185">Reference proteome</keyword>
<accession>A0A918W4N6</accession>
<dbReference type="RefSeq" id="WP_189452181.1">
    <property type="nucleotide sequence ID" value="NZ_BMYD01000001.1"/>
</dbReference>
<dbReference type="CDD" id="cd09110">
    <property type="entry name" value="PLDc_CLS_1"/>
    <property type="match status" value="1"/>
</dbReference>
<dbReference type="CDD" id="cd09159">
    <property type="entry name" value="PLDc_ybhO_like_2"/>
    <property type="match status" value="1"/>
</dbReference>
<feature type="domain" description="PLD phosphodiesterase" evidence="1">
    <location>
        <begin position="349"/>
        <end position="376"/>
    </location>
</feature>
<dbReference type="SUPFAM" id="SSF56024">
    <property type="entry name" value="Phospholipase D/nuclease"/>
    <property type="match status" value="2"/>
</dbReference>
<proteinExistence type="predicted"/>
<evidence type="ECO:0000313" key="3">
    <source>
        <dbReference type="Proteomes" id="UP000646426"/>
    </source>
</evidence>
<dbReference type="GO" id="GO:0016020">
    <property type="term" value="C:membrane"/>
    <property type="evidence" value="ECO:0007669"/>
    <property type="project" value="TreeGrafter"/>
</dbReference>
<dbReference type="GO" id="GO:0008808">
    <property type="term" value="F:cardiolipin synthase activity"/>
    <property type="evidence" value="ECO:0007669"/>
    <property type="project" value="TreeGrafter"/>
</dbReference>
<evidence type="ECO:0000259" key="1">
    <source>
        <dbReference type="PROSITE" id="PS50035"/>
    </source>
</evidence>
<organism evidence="2 3">
    <name type="scientific">Cognatilysobacter bugurensis</name>
    <dbReference type="NCBI Taxonomy" id="543356"/>
    <lineage>
        <taxon>Bacteria</taxon>
        <taxon>Pseudomonadati</taxon>
        <taxon>Pseudomonadota</taxon>
        <taxon>Gammaproteobacteria</taxon>
        <taxon>Lysobacterales</taxon>
        <taxon>Lysobacteraceae</taxon>
        <taxon>Cognatilysobacter</taxon>
    </lineage>
</organism>
<reference evidence="2" key="2">
    <citation type="submission" date="2020-09" db="EMBL/GenBank/DDBJ databases">
        <authorList>
            <person name="Sun Q."/>
            <person name="Kim S."/>
        </authorList>
    </citation>
    <scope>NUCLEOTIDE SEQUENCE</scope>
    <source>
        <strain evidence="2">KCTC 23077</strain>
    </source>
</reference>